<accession>A0A0A0DD07</accession>
<dbReference type="EMBL" id="JANX01000064">
    <property type="protein sequence ID" value="KGM34842.1"/>
    <property type="molecule type" value="Genomic_DNA"/>
</dbReference>
<organism evidence="2 3">
    <name type="scientific">Inquilinus limosus MP06</name>
    <dbReference type="NCBI Taxonomy" id="1398085"/>
    <lineage>
        <taxon>Bacteria</taxon>
        <taxon>Pseudomonadati</taxon>
        <taxon>Pseudomonadota</taxon>
        <taxon>Alphaproteobacteria</taxon>
        <taxon>Rhodospirillales</taxon>
        <taxon>Rhodospirillaceae</taxon>
        <taxon>Inquilinus</taxon>
    </lineage>
</organism>
<gene>
    <name evidence="2" type="ORF">P409_07845</name>
</gene>
<dbReference type="OrthoDB" id="214902at2"/>
<dbReference type="Pfam" id="PF04993">
    <property type="entry name" value="TfoX_N"/>
    <property type="match status" value="1"/>
</dbReference>
<dbReference type="AlphaFoldDB" id="A0A0A0DD07"/>
<reference evidence="2 3" key="1">
    <citation type="submission" date="2014-01" db="EMBL/GenBank/DDBJ databases">
        <title>Genome sequence determination for a cystic fibrosis isolate, Inquilinus limosus.</title>
        <authorList>
            <person name="Pino M."/>
            <person name="Di Conza J."/>
            <person name="Gutkind G."/>
        </authorList>
    </citation>
    <scope>NUCLEOTIDE SEQUENCE [LARGE SCALE GENOMIC DNA]</scope>
    <source>
        <strain evidence="2 3">MP06</strain>
    </source>
</reference>
<evidence type="ECO:0000259" key="1">
    <source>
        <dbReference type="Pfam" id="PF04993"/>
    </source>
</evidence>
<comment type="caution">
    <text evidence="2">The sequence shown here is derived from an EMBL/GenBank/DDBJ whole genome shotgun (WGS) entry which is preliminary data.</text>
</comment>
<feature type="domain" description="TfoX N-terminal" evidence="1">
    <location>
        <begin position="18"/>
        <end position="102"/>
    </location>
</feature>
<dbReference type="SUPFAM" id="SSF159894">
    <property type="entry name" value="YgaC/TfoX-N like"/>
    <property type="match status" value="1"/>
</dbReference>
<dbReference type="RefSeq" id="WP_034833962.1">
    <property type="nucleotide sequence ID" value="NZ_JANX01000064.1"/>
</dbReference>
<evidence type="ECO:0000313" key="3">
    <source>
        <dbReference type="Proteomes" id="UP000029995"/>
    </source>
</evidence>
<sequence length="109" mass="11797">MARDPGLEELVREALGEEPGLDEKRMFGGLAWLLHGNLLCGARVDSMLVRLGKGNDGWALQQPDVAAMVMQGRAMPGWVRAGAAAYGDDALRRRLLDAALAFVRTLPPK</sequence>
<protein>
    <submittedName>
        <fullName evidence="2">Cold-shock protein</fullName>
    </submittedName>
</protein>
<dbReference type="InterPro" id="IPR007076">
    <property type="entry name" value="TfoX_N"/>
</dbReference>
<evidence type="ECO:0000313" key="2">
    <source>
        <dbReference type="EMBL" id="KGM34842.1"/>
    </source>
</evidence>
<dbReference type="Proteomes" id="UP000029995">
    <property type="component" value="Unassembled WGS sequence"/>
</dbReference>
<proteinExistence type="predicted"/>
<name>A0A0A0DD07_9PROT</name>